<evidence type="ECO:0000256" key="6">
    <source>
        <dbReference type="ARBA" id="ARBA00022840"/>
    </source>
</evidence>
<dbReference type="PROSITE" id="PS50011">
    <property type="entry name" value="PROTEIN_KINASE_DOM"/>
    <property type="match status" value="1"/>
</dbReference>
<proteinExistence type="predicted"/>
<dbReference type="SUPFAM" id="SSF56112">
    <property type="entry name" value="Protein kinase-like (PK-like)"/>
    <property type="match status" value="1"/>
</dbReference>
<dbReference type="InterPro" id="IPR017441">
    <property type="entry name" value="Protein_kinase_ATP_BS"/>
</dbReference>
<dbReference type="EMBL" id="JAGIOE010000001">
    <property type="protein sequence ID" value="MBP2375877.1"/>
    <property type="molecule type" value="Genomic_DNA"/>
</dbReference>
<feature type="domain" description="Protein kinase" evidence="9">
    <location>
        <begin position="16"/>
        <end position="270"/>
    </location>
</feature>
<feature type="binding site" evidence="7">
    <location>
        <position position="45"/>
    </location>
    <ligand>
        <name>ATP</name>
        <dbReference type="ChEBI" id="CHEBI:30616"/>
    </ligand>
</feature>
<dbReference type="InterPro" id="IPR008271">
    <property type="entry name" value="Ser/Thr_kinase_AS"/>
</dbReference>
<dbReference type="Gene3D" id="1.10.510.10">
    <property type="entry name" value="Transferase(Phosphotransferase) domain 1"/>
    <property type="match status" value="1"/>
</dbReference>
<evidence type="ECO:0000256" key="1">
    <source>
        <dbReference type="ARBA" id="ARBA00012513"/>
    </source>
</evidence>
<evidence type="ECO:0000256" key="7">
    <source>
        <dbReference type="PROSITE-ProRule" id="PRU10141"/>
    </source>
</evidence>
<keyword evidence="5 10" id="KW-0418">Kinase</keyword>
<gene>
    <name evidence="10" type="ORF">JOF46_003789</name>
</gene>
<dbReference type="RefSeq" id="WP_209910118.1">
    <property type="nucleotide sequence ID" value="NZ_BAAAMI010000016.1"/>
</dbReference>
<dbReference type="PROSITE" id="PS00108">
    <property type="entry name" value="PROTEIN_KINASE_ST"/>
    <property type="match status" value="1"/>
</dbReference>
<organism evidence="10 11">
    <name type="scientific">Paeniglutamicibacter psychrophenolicus</name>
    <dbReference type="NCBI Taxonomy" id="257454"/>
    <lineage>
        <taxon>Bacteria</taxon>
        <taxon>Bacillati</taxon>
        <taxon>Actinomycetota</taxon>
        <taxon>Actinomycetes</taxon>
        <taxon>Micrococcales</taxon>
        <taxon>Micrococcaceae</taxon>
        <taxon>Paeniglutamicibacter</taxon>
    </lineage>
</organism>
<feature type="compositionally biased region" description="Basic and acidic residues" evidence="8">
    <location>
        <begin position="330"/>
        <end position="347"/>
    </location>
</feature>
<dbReference type="InterPro" id="IPR000719">
    <property type="entry name" value="Prot_kinase_dom"/>
</dbReference>
<evidence type="ECO:0000256" key="3">
    <source>
        <dbReference type="ARBA" id="ARBA00022679"/>
    </source>
</evidence>
<evidence type="ECO:0000259" key="9">
    <source>
        <dbReference type="PROSITE" id="PS50011"/>
    </source>
</evidence>
<accession>A0ABS4WI40</accession>
<evidence type="ECO:0000256" key="8">
    <source>
        <dbReference type="SAM" id="MobiDB-lite"/>
    </source>
</evidence>
<dbReference type="PROSITE" id="PS00107">
    <property type="entry name" value="PROTEIN_KINASE_ATP"/>
    <property type="match status" value="1"/>
</dbReference>
<evidence type="ECO:0000256" key="5">
    <source>
        <dbReference type="ARBA" id="ARBA00022777"/>
    </source>
</evidence>
<dbReference type="Gene3D" id="3.30.200.20">
    <property type="entry name" value="Phosphorylase Kinase, domain 1"/>
    <property type="match status" value="1"/>
</dbReference>
<dbReference type="CDD" id="cd14014">
    <property type="entry name" value="STKc_PknB_like"/>
    <property type="match status" value="1"/>
</dbReference>
<dbReference type="PANTHER" id="PTHR43289:SF6">
    <property type="entry name" value="SERINE_THREONINE-PROTEIN KINASE NEKL-3"/>
    <property type="match status" value="1"/>
</dbReference>
<evidence type="ECO:0000256" key="4">
    <source>
        <dbReference type="ARBA" id="ARBA00022741"/>
    </source>
</evidence>
<dbReference type="Pfam" id="PF00069">
    <property type="entry name" value="Pkinase"/>
    <property type="match status" value="1"/>
</dbReference>
<evidence type="ECO:0000313" key="10">
    <source>
        <dbReference type="EMBL" id="MBP2375877.1"/>
    </source>
</evidence>
<keyword evidence="2 10" id="KW-0723">Serine/threonine-protein kinase</keyword>
<comment type="caution">
    <text evidence="10">The sequence shown here is derived from an EMBL/GenBank/DDBJ whole genome shotgun (WGS) entry which is preliminary data.</text>
</comment>
<dbReference type="Proteomes" id="UP000766570">
    <property type="component" value="Unassembled WGS sequence"/>
</dbReference>
<dbReference type="EC" id="2.7.11.1" evidence="1"/>
<keyword evidence="11" id="KW-1185">Reference proteome</keyword>
<keyword evidence="3" id="KW-0808">Transferase</keyword>
<protein>
    <recommendedName>
        <fullName evidence="1">non-specific serine/threonine protein kinase</fullName>
        <ecNumber evidence="1">2.7.11.1</ecNumber>
    </recommendedName>
</protein>
<name>A0ABS4WI40_9MICC</name>
<reference evidence="10 11" key="1">
    <citation type="submission" date="2021-03" db="EMBL/GenBank/DDBJ databases">
        <title>Sequencing the genomes of 1000 actinobacteria strains.</title>
        <authorList>
            <person name="Klenk H.-P."/>
        </authorList>
    </citation>
    <scope>NUCLEOTIDE SEQUENCE [LARGE SCALE GENOMIC DNA]</scope>
    <source>
        <strain evidence="10 11">DSM 15454</strain>
    </source>
</reference>
<evidence type="ECO:0000313" key="11">
    <source>
        <dbReference type="Proteomes" id="UP000766570"/>
    </source>
</evidence>
<feature type="region of interest" description="Disordered" evidence="8">
    <location>
        <begin position="316"/>
        <end position="394"/>
    </location>
</feature>
<dbReference type="GO" id="GO:0004674">
    <property type="term" value="F:protein serine/threonine kinase activity"/>
    <property type="evidence" value="ECO:0007669"/>
    <property type="project" value="UniProtKB-KW"/>
</dbReference>
<keyword evidence="6 7" id="KW-0067">ATP-binding</keyword>
<dbReference type="SMART" id="SM00220">
    <property type="entry name" value="S_TKc"/>
    <property type="match status" value="1"/>
</dbReference>
<dbReference type="InterPro" id="IPR011009">
    <property type="entry name" value="Kinase-like_dom_sf"/>
</dbReference>
<evidence type="ECO:0000256" key="2">
    <source>
        <dbReference type="ARBA" id="ARBA00022527"/>
    </source>
</evidence>
<keyword evidence="4 7" id="KW-0547">Nucleotide-binding</keyword>
<sequence length="536" mass="56452">MSTSRPPAPAPHIEGFTFLNPLGSGGFSDVYLYQQARPHRKVAVKVLLADVTLEDARRRFEDEANLMAQLSSHPYIVTIYQAEITADGRSYLAMEYCSRPGLDVRYRRGRLGVDEALTLGIQLGSAVETAHRAGIIHRDIKPANVLTTDYNRPALTDFGISGTSGTAAAGLSIPWSAPEAFEGGNPPGVRMDVYSLGATIYTALAGHSPFVRRGGENSQAQLIDRITNSPLEPLARPDVPASLNQALAVSMAKSPTSRFGSAAELARAFQRIQEELGLAVTPFEVLGDPAGDARQLEAGGEATRVRSVRSIDSAQLRAAPRVFTTPGQRPDADSADHPAHPARDSARHPAPGSVRHPAAEATGAPRAVPREDQGLGGLDAPAPAPERDAGSSPRRVPKALLAAGIGLALIAGGAVWASLSTREDPRAQNPPPIASASIDPADPFIGGGVPPVQGFEHRIAGDKVTFSWVNPKPVEGDFYRWAPITATSTGTVERTAKTSATAGHRAEGPTCIEVKLVRATGAVSAPARYCTEDTDG</sequence>
<dbReference type="PANTHER" id="PTHR43289">
    <property type="entry name" value="MITOGEN-ACTIVATED PROTEIN KINASE KINASE KINASE 20-RELATED"/>
    <property type="match status" value="1"/>
</dbReference>